<dbReference type="Gene3D" id="3.40.50.2000">
    <property type="entry name" value="Glycogen Phosphorylase B"/>
    <property type="match status" value="1"/>
</dbReference>
<dbReference type="SUPFAM" id="SSF48452">
    <property type="entry name" value="TPR-like"/>
    <property type="match status" value="1"/>
</dbReference>
<dbReference type="InterPro" id="IPR011990">
    <property type="entry name" value="TPR-like_helical_dom_sf"/>
</dbReference>
<dbReference type="InterPro" id="IPR002201">
    <property type="entry name" value="Glyco_trans_9"/>
</dbReference>
<dbReference type="AlphaFoldDB" id="A0A381WJX9"/>
<sequence>MNPTQDIIPILKLALRYHREGNLDYAKYVYQHVLGIDPQNADALHLLGVSVYQSEQYDIAINLITQAIQIDSTKPLFFTNLGNAFQKQGKLEKSVQAYQKAIQIQPDYADAYYNLGNAFQKQGKLEQSAQAYQKAIQIQPDYAEAYFNLGNSLREQGKLKESTQALQKAVQIQPDYADAHFNLAMLLLLQGQFVEGWEKYEWRWDSSLKSQKRNFKRPLWDGTSLSSKSILIYAEQGFGDSIQFVRYIDLFPDTTTIIVACQPELKSLLKRIGRIDTLVTKGEDIPKFDFHAPIVSLPHIFGTVLETIPAKIPYLYPDKNSDFAFLSNDERDLKVGIAWAGSPTHINDRNRSISLNNFKCLLDIKGCEFFSLQVGEHHRDIKQCGYSRIIKDLGKQFTNFHHTASAILQLDLVISVDTAVAHLAGALGKPVWTLLPFIPDWRWMLNRSDSPWYPSMTLFRQRKREDWHSVFQEIRLTLIQYSQR</sequence>
<evidence type="ECO:0000313" key="1">
    <source>
        <dbReference type="EMBL" id="SVA52601.1"/>
    </source>
</evidence>
<protein>
    <submittedName>
        <fullName evidence="1">Uncharacterized protein</fullName>
    </submittedName>
</protein>
<accession>A0A381WJX9</accession>
<dbReference type="SMART" id="SM00028">
    <property type="entry name" value="TPR"/>
    <property type="match status" value="5"/>
</dbReference>
<reference evidence="1" key="1">
    <citation type="submission" date="2018-05" db="EMBL/GenBank/DDBJ databases">
        <authorList>
            <person name="Lanie J.A."/>
            <person name="Ng W.-L."/>
            <person name="Kazmierczak K.M."/>
            <person name="Andrzejewski T.M."/>
            <person name="Davidsen T.M."/>
            <person name="Wayne K.J."/>
            <person name="Tettelin H."/>
            <person name="Glass J.I."/>
            <person name="Rusch D."/>
            <person name="Podicherti R."/>
            <person name="Tsui H.-C.T."/>
            <person name="Winkler M.E."/>
        </authorList>
    </citation>
    <scope>NUCLEOTIDE SEQUENCE</scope>
</reference>
<dbReference type="Pfam" id="PF01075">
    <property type="entry name" value="Glyco_transf_9"/>
    <property type="match status" value="1"/>
</dbReference>
<name>A0A381WJX9_9ZZZZ</name>
<gene>
    <name evidence="1" type="ORF">METZ01_LOCUS105455</name>
</gene>
<organism evidence="1">
    <name type="scientific">marine metagenome</name>
    <dbReference type="NCBI Taxonomy" id="408172"/>
    <lineage>
        <taxon>unclassified sequences</taxon>
        <taxon>metagenomes</taxon>
        <taxon>ecological metagenomes</taxon>
    </lineage>
</organism>
<dbReference type="PANTHER" id="PTHR44809">
    <property type="match status" value="1"/>
</dbReference>
<dbReference type="Pfam" id="PF13414">
    <property type="entry name" value="TPR_11"/>
    <property type="match status" value="2"/>
</dbReference>
<dbReference type="InterPro" id="IPR052943">
    <property type="entry name" value="TMTC_O-mannosyl-trnsfr"/>
</dbReference>
<dbReference type="PROSITE" id="PS50005">
    <property type="entry name" value="TPR"/>
    <property type="match status" value="4"/>
</dbReference>
<dbReference type="PROSITE" id="PS50293">
    <property type="entry name" value="TPR_REGION"/>
    <property type="match status" value="3"/>
</dbReference>
<dbReference type="InterPro" id="IPR019734">
    <property type="entry name" value="TPR_rpt"/>
</dbReference>
<dbReference type="EMBL" id="UINC01011990">
    <property type="protein sequence ID" value="SVA52601.1"/>
    <property type="molecule type" value="Genomic_DNA"/>
</dbReference>
<dbReference type="GO" id="GO:0016757">
    <property type="term" value="F:glycosyltransferase activity"/>
    <property type="evidence" value="ECO:0007669"/>
    <property type="project" value="InterPro"/>
</dbReference>
<proteinExistence type="predicted"/>
<dbReference type="SUPFAM" id="SSF53756">
    <property type="entry name" value="UDP-Glycosyltransferase/glycogen phosphorylase"/>
    <property type="match status" value="1"/>
</dbReference>
<dbReference type="PANTHER" id="PTHR44809:SF1">
    <property type="entry name" value="PROTEIN O-MANNOSYL-TRANSFERASE TMTC1"/>
    <property type="match status" value="1"/>
</dbReference>
<dbReference type="Gene3D" id="1.25.40.10">
    <property type="entry name" value="Tetratricopeptide repeat domain"/>
    <property type="match status" value="3"/>
</dbReference>